<comment type="cofactor">
    <cofactor evidence="5">
        <name>Fe cation</name>
        <dbReference type="ChEBI" id="CHEBI:24875"/>
    </cofactor>
    <text evidence="5">Binds 1 Fe cation per subunit.</text>
</comment>
<evidence type="ECO:0000256" key="4">
    <source>
        <dbReference type="ARBA" id="ARBA00023004"/>
    </source>
</evidence>
<dbReference type="InterPro" id="IPR029068">
    <property type="entry name" value="Glyas_Bleomycin-R_OHBP_Dase"/>
</dbReference>
<organism evidence="7 8">
    <name type="scientific">Paraburkholderia acidisoli</name>
    <dbReference type="NCBI Taxonomy" id="2571748"/>
    <lineage>
        <taxon>Bacteria</taxon>
        <taxon>Pseudomonadati</taxon>
        <taxon>Pseudomonadota</taxon>
        <taxon>Betaproteobacteria</taxon>
        <taxon>Burkholderiales</taxon>
        <taxon>Burkholderiaceae</taxon>
        <taxon>Paraburkholderia</taxon>
    </lineage>
</organism>
<reference evidence="7 8" key="1">
    <citation type="submission" date="2019-12" db="EMBL/GenBank/DDBJ databases">
        <title>Paraburkholderia acidiphila 7Q-K02 sp. nov and Paraburkholderia acidisoli DHF22 sp. nov., two strains isolated from forest soil.</title>
        <authorList>
            <person name="Gao Z."/>
            <person name="Qiu L."/>
        </authorList>
    </citation>
    <scope>NUCLEOTIDE SEQUENCE [LARGE SCALE GENOMIC DNA]</scope>
    <source>
        <strain evidence="7 8">DHF22</strain>
    </source>
</reference>
<accession>A0A7Z2GRB4</accession>
<dbReference type="PANTHER" id="PTHR11959">
    <property type="entry name" value="4-HYDROXYPHENYLPYRUVATE DIOXYGENASE"/>
    <property type="match status" value="1"/>
</dbReference>
<name>A0A7Z2GRB4_9BURK</name>
<feature type="binding site" evidence="5">
    <location>
        <position position="344"/>
    </location>
    <ligand>
        <name>Fe cation</name>
        <dbReference type="ChEBI" id="CHEBI:24875"/>
    </ligand>
</feature>
<dbReference type="InterPro" id="IPR037523">
    <property type="entry name" value="VOC_core"/>
</dbReference>
<comment type="similarity">
    <text evidence="1">Belongs to the 4HPPD family.</text>
</comment>
<dbReference type="KEGG" id="pacs:FAZ98_32225"/>
<keyword evidence="2 5" id="KW-0479">Metal-binding</keyword>
<dbReference type="EMBL" id="CP046916">
    <property type="protein sequence ID" value="QGZ66450.1"/>
    <property type="molecule type" value="Genomic_DNA"/>
</dbReference>
<sequence length="391" mass="43058">MTDTPFDPNPLGIRGLDFVEFATPDPEALARLFTAIGFRALARHRSKAVTLYRQGDINFLINAEPDTFASRFADVNGLGVVAIGMRVAHAKQAYSRAIQWGAWRFDHEQIGPHELRIPAIQGIGHSLIYFVEHWRGKTGTNESGVEPRMQPSGESVFDVDFLPQPGIDDVQAEPEGCGLKTIDHFTQVVSRGTLAEWKDFYRSVLHFSELPEAHANWHVSQASSVIVSPGNLIRIPVYEEGAPRTAVMHRYLHEHATDGVQHVALATHDIFATVDLIRREGLEFVQPPAGYYAQLDARLPGHGLDVAALQQRHILVDGDTSQPGAPRLLLQTFVRRGLGEMALEIIERRGDTGFGEGNLVALEQARVAEHSIGHATQPAAQAPVQNPAQKN</sequence>
<dbReference type="SUPFAM" id="SSF54593">
    <property type="entry name" value="Glyoxalase/Bleomycin resistance protein/Dihydroxybiphenyl dioxygenase"/>
    <property type="match status" value="1"/>
</dbReference>
<evidence type="ECO:0000256" key="2">
    <source>
        <dbReference type="ARBA" id="ARBA00022723"/>
    </source>
</evidence>
<dbReference type="GO" id="GO:0046872">
    <property type="term" value="F:metal ion binding"/>
    <property type="evidence" value="ECO:0007669"/>
    <property type="project" value="UniProtKB-KW"/>
</dbReference>
<dbReference type="InterPro" id="IPR005956">
    <property type="entry name" value="4OHPhenylPyrv_dOase"/>
</dbReference>
<dbReference type="OrthoDB" id="9780241at2"/>
<dbReference type="CDD" id="cd08342">
    <property type="entry name" value="HPPD_N_like"/>
    <property type="match status" value="1"/>
</dbReference>
<feature type="binding site" evidence="5">
    <location>
        <position position="184"/>
    </location>
    <ligand>
        <name>Fe cation</name>
        <dbReference type="ChEBI" id="CHEBI:24875"/>
    </ligand>
</feature>
<keyword evidence="7" id="KW-0560">Oxidoreductase</keyword>
<dbReference type="Pfam" id="PF14696">
    <property type="entry name" value="Glyoxalase_5"/>
    <property type="match status" value="1"/>
</dbReference>
<dbReference type="InterPro" id="IPR004360">
    <property type="entry name" value="Glyas_Fos-R_dOase_dom"/>
</dbReference>
<evidence type="ECO:0000259" key="6">
    <source>
        <dbReference type="PROSITE" id="PS51819"/>
    </source>
</evidence>
<keyword evidence="4 5" id="KW-0408">Iron</keyword>
<keyword evidence="7" id="KW-0223">Dioxygenase</keyword>
<dbReference type="InterPro" id="IPR041736">
    <property type="entry name" value="4OHPhenylPyrv_dOase_N"/>
</dbReference>
<dbReference type="Gene3D" id="3.10.180.10">
    <property type="entry name" value="2,3-Dihydroxybiphenyl 1,2-Dioxygenase, domain 1"/>
    <property type="match status" value="2"/>
</dbReference>
<dbReference type="AlphaFoldDB" id="A0A7Z2GRB4"/>
<evidence type="ECO:0000256" key="3">
    <source>
        <dbReference type="ARBA" id="ARBA00022737"/>
    </source>
</evidence>
<dbReference type="Pfam" id="PF00903">
    <property type="entry name" value="Glyoxalase"/>
    <property type="match status" value="1"/>
</dbReference>
<evidence type="ECO:0000256" key="1">
    <source>
        <dbReference type="ARBA" id="ARBA00005877"/>
    </source>
</evidence>
<dbReference type="PROSITE" id="PS51819">
    <property type="entry name" value="VOC"/>
    <property type="match status" value="2"/>
</dbReference>
<dbReference type="GO" id="GO:0003868">
    <property type="term" value="F:4-hydroxyphenylpyruvate dioxygenase activity"/>
    <property type="evidence" value="ECO:0007669"/>
    <property type="project" value="InterPro"/>
</dbReference>
<dbReference type="GO" id="GO:0006572">
    <property type="term" value="P:L-tyrosine catabolic process"/>
    <property type="evidence" value="ECO:0007669"/>
    <property type="project" value="TreeGrafter"/>
</dbReference>
<dbReference type="PANTHER" id="PTHR11959:SF1">
    <property type="entry name" value="4-HYDROXYPHENYLPYRUVATE DIOXYGENASE"/>
    <property type="match status" value="1"/>
</dbReference>
<protein>
    <submittedName>
        <fullName evidence="7">4-hydroxyphenylpyruvate dioxygenase</fullName>
    </submittedName>
</protein>
<feature type="domain" description="VOC" evidence="6">
    <location>
        <begin position="181"/>
        <end position="326"/>
    </location>
</feature>
<keyword evidence="8" id="KW-1185">Reference proteome</keyword>
<proteinExistence type="inferred from homology"/>
<evidence type="ECO:0000313" key="8">
    <source>
        <dbReference type="Proteomes" id="UP000433577"/>
    </source>
</evidence>
<feature type="domain" description="VOC" evidence="6">
    <location>
        <begin position="15"/>
        <end position="133"/>
    </location>
</feature>
<keyword evidence="3" id="KW-0677">Repeat</keyword>
<dbReference type="RefSeq" id="WP_158957798.1">
    <property type="nucleotide sequence ID" value="NZ_CP046916.1"/>
</dbReference>
<dbReference type="Proteomes" id="UP000433577">
    <property type="component" value="Chromosome 4"/>
</dbReference>
<evidence type="ECO:0000256" key="5">
    <source>
        <dbReference type="PIRSR" id="PIRSR009283-1"/>
    </source>
</evidence>
<feature type="binding site" evidence="5">
    <location>
        <position position="262"/>
    </location>
    <ligand>
        <name>Fe cation</name>
        <dbReference type="ChEBI" id="CHEBI:24875"/>
    </ligand>
</feature>
<gene>
    <name evidence="7" type="ORF">FAZ98_32225</name>
</gene>
<evidence type="ECO:0000313" key="7">
    <source>
        <dbReference type="EMBL" id="QGZ66450.1"/>
    </source>
</evidence>
<keyword evidence="7" id="KW-0670">Pyruvate</keyword>
<dbReference type="PIRSF" id="PIRSF009283">
    <property type="entry name" value="HPP_dOase"/>
    <property type="match status" value="1"/>
</dbReference>